<gene>
    <name evidence="7 9" type="primary">pgi</name>
</gene>
<feature type="active site" description="Proton donor" evidence="7">
    <location>
        <position position="258"/>
    </location>
</feature>
<evidence type="ECO:0000313" key="9">
    <source>
        <dbReference type="EMBL" id="BAW83385.1"/>
    </source>
</evidence>
<comment type="similarity">
    <text evidence="2 7 8">Belongs to the GPI family.</text>
</comment>
<name>A0A1Q2SVJ8_UNCXX</name>
<keyword evidence="7" id="KW-0963">Cytoplasm</keyword>
<dbReference type="Pfam" id="PF00342">
    <property type="entry name" value="PGI"/>
    <property type="match status" value="1"/>
</dbReference>
<evidence type="ECO:0000256" key="4">
    <source>
        <dbReference type="ARBA" id="ARBA00023152"/>
    </source>
</evidence>
<dbReference type="SUPFAM" id="SSF53697">
    <property type="entry name" value="SIS domain"/>
    <property type="match status" value="1"/>
</dbReference>
<keyword evidence="4 7" id="KW-0324">Glycolysis</keyword>
<dbReference type="HAMAP" id="MF_00473">
    <property type="entry name" value="G6P_isomerase"/>
    <property type="match status" value="1"/>
</dbReference>
<dbReference type="InterPro" id="IPR046348">
    <property type="entry name" value="SIS_dom_sf"/>
</dbReference>
<protein>
    <recommendedName>
        <fullName evidence="7">Glucose-6-phosphate isomerase</fullName>
        <shortName evidence="7">GPI</shortName>
        <ecNumber evidence="7">5.3.1.9</ecNumber>
    </recommendedName>
    <alternativeName>
        <fullName evidence="7">Phosphoglucose isomerase</fullName>
        <shortName evidence="7">PGI</shortName>
    </alternativeName>
    <alternativeName>
        <fullName evidence="7">Phosphohexose isomerase</fullName>
        <shortName evidence="7">PHI</shortName>
    </alternativeName>
</protein>
<keyword evidence="3 7" id="KW-0312">Gluconeogenesis</keyword>
<dbReference type="Gene3D" id="3.40.50.10490">
    <property type="entry name" value="Glucose-6-phosphate isomerase like protein, domain 1"/>
    <property type="match status" value="2"/>
</dbReference>
<comment type="subcellular location">
    <subcellularLocation>
        <location evidence="7">Cytoplasm</location>
    </subcellularLocation>
</comment>
<evidence type="ECO:0000256" key="2">
    <source>
        <dbReference type="ARBA" id="ARBA00006604"/>
    </source>
</evidence>
<dbReference type="CDD" id="cd05016">
    <property type="entry name" value="SIS_PGI_2"/>
    <property type="match status" value="1"/>
</dbReference>
<sequence>MINTLGFDSDFDPSLLGRIINEKKEIGYYNLPNQDTTYIDNYLKQLDNQQNLDSISDVVVIGIGGSSLGAKAVYHFIKPIRQLKRNLHFMDSTDPVTIANICNSLNIGSTHFIVISKSGSTIETIAAYKHILATTKSAQLSYFPFTFITDQGSLLAQHVQKVGGFIINIQQNIGGRFSLLSSAGIIPLALTGIKIDCLLKGAAKIKDSFFNQGYMQNILLKKATFYAKNSSNYNINALFSYTDSLKYFNDWYVQLWGESLGKKQKNSAFNVGLTPIGLTGPKDQHSFLQLLSEGTRDKSVTFIKLKTFDNHQKIPDITLEKLETLDLINQVEFSTLINMQADAIIESLKEHTRIPLDEIILQKQDEFSIGQLIYYYELLTSLVGDLLNINTYNQPGVESGKNILLKKLQQL</sequence>
<dbReference type="PROSITE" id="PS51463">
    <property type="entry name" value="P_GLUCOSE_ISOMERASE_3"/>
    <property type="match status" value="1"/>
</dbReference>
<dbReference type="EC" id="5.3.1.9" evidence="7"/>
<accession>A0A1Q2SVJ8</accession>
<evidence type="ECO:0000256" key="7">
    <source>
        <dbReference type="HAMAP-Rule" id="MF_00473"/>
    </source>
</evidence>
<comment type="function">
    <text evidence="7">Catalyzes the reversible isomerization of glucose-6-phosphate to fructose-6-phosphate.</text>
</comment>
<proteinExistence type="inferred from homology"/>
<dbReference type="PANTHER" id="PTHR11469:SF1">
    <property type="entry name" value="GLUCOSE-6-PHOSPHATE ISOMERASE"/>
    <property type="match status" value="1"/>
</dbReference>
<evidence type="ECO:0000256" key="6">
    <source>
        <dbReference type="ARBA" id="ARBA00029321"/>
    </source>
</evidence>
<dbReference type="GO" id="GO:0097367">
    <property type="term" value="F:carbohydrate derivative binding"/>
    <property type="evidence" value="ECO:0007669"/>
    <property type="project" value="InterPro"/>
</dbReference>
<evidence type="ECO:0000256" key="8">
    <source>
        <dbReference type="RuleBase" id="RU000612"/>
    </source>
</evidence>
<dbReference type="InterPro" id="IPR001672">
    <property type="entry name" value="G6P_Isomerase"/>
</dbReference>
<dbReference type="GO" id="GO:0005829">
    <property type="term" value="C:cytosol"/>
    <property type="evidence" value="ECO:0007669"/>
    <property type="project" value="TreeGrafter"/>
</dbReference>
<dbReference type="PROSITE" id="PS00174">
    <property type="entry name" value="P_GLUCOSE_ISOMERASE_2"/>
    <property type="match status" value="1"/>
</dbReference>
<dbReference type="UniPathway" id="UPA00109">
    <property type="reaction ID" value="UER00181"/>
</dbReference>
<dbReference type="InterPro" id="IPR035482">
    <property type="entry name" value="SIS_PGI_2"/>
</dbReference>
<dbReference type="PANTHER" id="PTHR11469">
    <property type="entry name" value="GLUCOSE-6-PHOSPHATE ISOMERASE"/>
    <property type="match status" value="1"/>
</dbReference>
<comment type="catalytic activity">
    <reaction evidence="6 7 8">
        <text>alpha-D-glucose 6-phosphate = beta-D-fructose 6-phosphate</text>
        <dbReference type="Rhea" id="RHEA:11816"/>
        <dbReference type="ChEBI" id="CHEBI:57634"/>
        <dbReference type="ChEBI" id="CHEBI:58225"/>
        <dbReference type="EC" id="5.3.1.9"/>
    </reaction>
</comment>
<dbReference type="UniPathway" id="UPA00138"/>
<dbReference type="PRINTS" id="PR00662">
    <property type="entry name" value="G6PISOMERASE"/>
</dbReference>
<comment type="pathway">
    <text evidence="1 7 8">Carbohydrate degradation; glycolysis; D-glyceraldehyde 3-phosphate and glycerone phosphate from D-glucose: step 2/4.</text>
</comment>
<dbReference type="CDD" id="cd05015">
    <property type="entry name" value="SIS_PGI_1"/>
    <property type="match status" value="1"/>
</dbReference>
<dbReference type="EMBL" id="LC090382">
    <property type="protein sequence ID" value="BAW83385.1"/>
    <property type="molecule type" value="Genomic_DNA"/>
</dbReference>
<evidence type="ECO:0000256" key="1">
    <source>
        <dbReference type="ARBA" id="ARBA00004926"/>
    </source>
</evidence>
<dbReference type="GO" id="GO:0048029">
    <property type="term" value="F:monosaccharide binding"/>
    <property type="evidence" value="ECO:0007669"/>
    <property type="project" value="TreeGrafter"/>
</dbReference>
<dbReference type="GO" id="GO:0051156">
    <property type="term" value="P:glucose 6-phosphate metabolic process"/>
    <property type="evidence" value="ECO:0007669"/>
    <property type="project" value="TreeGrafter"/>
</dbReference>
<dbReference type="NCBIfam" id="NF003016">
    <property type="entry name" value="PRK03868.1"/>
    <property type="match status" value="1"/>
</dbReference>
<evidence type="ECO:0000256" key="5">
    <source>
        <dbReference type="ARBA" id="ARBA00023235"/>
    </source>
</evidence>
<dbReference type="GO" id="GO:0006096">
    <property type="term" value="P:glycolytic process"/>
    <property type="evidence" value="ECO:0007669"/>
    <property type="project" value="UniProtKB-UniRule"/>
</dbReference>
<dbReference type="GO" id="GO:0004347">
    <property type="term" value="F:glucose-6-phosphate isomerase activity"/>
    <property type="evidence" value="ECO:0007669"/>
    <property type="project" value="UniProtKB-UniRule"/>
</dbReference>
<evidence type="ECO:0000256" key="3">
    <source>
        <dbReference type="ARBA" id="ARBA00022432"/>
    </source>
</evidence>
<feature type="active site" evidence="7">
    <location>
        <position position="401"/>
    </location>
</feature>
<comment type="pathway">
    <text evidence="7">Carbohydrate biosynthesis; gluconeogenesis.</text>
</comment>
<dbReference type="InterPro" id="IPR035476">
    <property type="entry name" value="SIS_PGI_1"/>
</dbReference>
<dbReference type="InterPro" id="IPR018189">
    <property type="entry name" value="Phosphoglucose_isomerase_CS"/>
</dbReference>
<organism evidence="9">
    <name type="scientific">Calyptogena fausta symbiont</name>
    <dbReference type="NCBI Taxonomy" id="596094"/>
    <lineage>
        <taxon>Bacteria</taxon>
    </lineage>
</organism>
<feature type="active site" evidence="7">
    <location>
        <position position="285"/>
    </location>
</feature>
<reference evidence="9" key="1">
    <citation type="journal article" date="2017" name="PLoS ONE">
        <title>Loss of genes related to Nucleotide Excision Repair (NER) and implications for reductive genome evolution in symbionts of deep-sea vesicomyid clams.</title>
        <authorList>
            <person name="Shimamura S."/>
            <person name="Kaneko T."/>
            <person name="Ozawa G."/>
            <person name="Nishino-Matsumoto M."/>
            <person name="Koshiishi T."/>
            <person name="Takaki Y."/>
            <person name="Kato C."/>
            <person name="Takai K."/>
            <person name="Yoshida T."/>
            <person name="Fujikura K."/>
            <person name="Barry J.P."/>
            <person name="Maruyama T."/>
        </authorList>
    </citation>
    <scope>NUCLEOTIDE SEQUENCE</scope>
</reference>
<dbReference type="GO" id="GO:0006094">
    <property type="term" value="P:gluconeogenesis"/>
    <property type="evidence" value="ECO:0007669"/>
    <property type="project" value="UniProtKB-UniRule"/>
</dbReference>
<keyword evidence="5 7" id="KW-0413">Isomerase</keyword>
<dbReference type="AlphaFoldDB" id="A0A1Q2SVJ8"/>